<dbReference type="GO" id="GO:0015098">
    <property type="term" value="F:molybdate ion transmembrane transporter activity"/>
    <property type="evidence" value="ECO:0007669"/>
    <property type="project" value="InterPro"/>
</dbReference>
<feature type="chain" id="PRO_5044624394" evidence="2">
    <location>
        <begin position="18"/>
        <end position="98"/>
    </location>
</feature>
<evidence type="ECO:0000256" key="1">
    <source>
        <dbReference type="SAM" id="Phobius"/>
    </source>
</evidence>
<proteinExistence type="predicted"/>
<dbReference type="WBParaSite" id="TMUE_3000013329.1">
    <property type="protein sequence ID" value="TMUE_3000013329.1"/>
    <property type="gene ID" value="WBGene00302897"/>
</dbReference>
<dbReference type="InterPro" id="IPR008509">
    <property type="entry name" value="MOT2/MFSD5"/>
</dbReference>
<keyword evidence="3" id="KW-1185">Reference proteome</keyword>
<keyword evidence="1" id="KW-0472">Membrane</keyword>
<dbReference type="Pfam" id="PF05631">
    <property type="entry name" value="MFS_5"/>
    <property type="match status" value="1"/>
</dbReference>
<evidence type="ECO:0000313" key="5">
    <source>
        <dbReference type="WBParaSite" id="TMUE_3000013410.1"/>
    </source>
</evidence>
<dbReference type="Proteomes" id="UP000046395">
    <property type="component" value="Unassembled WGS sequence"/>
</dbReference>
<feature type="signal peptide" evidence="2">
    <location>
        <begin position="1"/>
        <end position="17"/>
    </location>
</feature>
<dbReference type="WBParaSite" id="TMUE_3000013410.1">
    <property type="protein sequence ID" value="TMUE_3000013410.1"/>
    <property type="gene ID" value="WBGene00301901"/>
</dbReference>
<dbReference type="PANTHER" id="PTHR23516">
    <property type="entry name" value="SAM (S-ADENOSYL METHIONINE) TRANSPORTER"/>
    <property type="match status" value="1"/>
</dbReference>
<reference evidence="4 5" key="2">
    <citation type="submission" date="2019-12" db="UniProtKB">
        <authorList>
            <consortium name="WormBaseParasite"/>
        </authorList>
    </citation>
    <scope>IDENTIFICATION</scope>
</reference>
<evidence type="ECO:0000313" key="3">
    <source>
        <dbReference type="Proteomes" id="UP000046395"/>
    </source>
</evidence>
<feature type="transmembrane region" description="Helical" evidence="1">
    <location>
        <begin position="75"/>
        <end position="95"/>
    </location>
</feature>
<protein>
    <submittedName>
        <fullName evidence="4 5">Major facilitator superfamily associated domain-containing protein</fullName>
    </submittedName>
</protein>
<dbReference type="AlphaFoldDB" id="A0A5S6R1P0"/>
<keyword evidence="1" id="KW-0812">Transmembrane</keyword>
<evidence type="ECO:0000313" key="4">
    <source>
        <dbReference type="WBParaSite" id="TMUE_3000013329.1"/>
    </source>
</evidence>
<dbReference type="PANTHER" id="PTHR23516:SF23">
    <property type="entry name" value="MOLYBDATE-ANION TRANSPORTER"/>
    <property type="match status" value="1"/>
</dbReference>
<keyword evidence="1" id="KW-1133">Transmembrane helix</keyword>
<sequence>MSVFIPTFLVLAVVCLAIYFCSNLNGQKASSKELLRLQRIYLNVYLLAAAGDWLQGPHVYALYESYELSKHDIECLFAVGFSSSLIVGTFVGSVADTL</sequence>
<accession>A0A5S6R1P0</accession>
<keyword evidence="2" id="KW-0732">Signal</keyword>
<dbReference type="STRING" id="70415.A0A5S6R1P0"/>
<feature type="transmembrane region" description="Helical" evidence="1">
    <location>
        <begin position="41"/>
        <end position="63"/>
    </location>
</feature>
<name>A0A5S6R1P0_TRIMR</name>
<dbReference type="GO" id="GO:0016020">
    <property type="term" value="C:membrane"/>
    <property type="evidence" value="ECO:0007669"/>
    <property type="project" value="InterPro"/>
</dbReference>
<evidence type="ECO:0000256" key="2">
    <source>
        <dbReference type="SAM" id="SignalP"/>
    </source>
</evidence>
<organism evidence="3 5">
    <name type="scientific">Trichuris muris</name>
    <name type="common">Mouse whipworm</name>
    <dbReference type="NCBI Taxonomy" id="70415"/>
    <lineage>
        <taxon>Eukaryota</taxon>
        <taxon>Metazoa</taxon>
        <taxon>Ecdysozoa</taxon>
        <taxon>Nematoda</taxon>
        <taxon>Enoplea</taxon>
        <taxon>Dorylaimia</taxon>
        <taxon>Trichinellida</taxon>
        <taxon>Trichuridae</taxon>
        <taxon>Trichuris</taxon>
    </lineage>
</organism>
<reference evidence="3" key="1">
    <citation type="submission" date="2014-03" db="EMBL/GenBank/DDBJ databases">
        <title>The whipworm genome and dual-species transcriptomics of an intimate host-pathogen interaction.</title>
        <authorList>
            <person name="Foth B.J."/>
            <person name="Tsai I.J."/>
            <person name="Reid A.J."/>
            <person name="Bancroft A.J."/>
            <person name="Nichol S."/>
            <person name="Tracey A."/>
            <person name="Holroyd N."/>
            <person name="Cotton J.A."/>
            <person name="Stanley E.J."/>
            <person name="Zarowiecki M."/>
            <person name="Liu J.Z."/>
            <person name="Huckvale T."/>
            <person name="Cooper P.J."/>
            <person name="Grencis R.K."/>
            <person name="Berriman M."/>
        </authorList>
    </citation>
    <scope>NUCLEOTIDE SEQUENCE [LARGE SCALE GENOMIC DNA]</scope>
    <source>
        <strain evidence="3">Edinburgh</strain>
    </source>
</reference>